<keyword evidence="5" id="KW-0378">Hydrolase</keyword>
<keyword evidence="11" id="KW-1185">Reference proteome</keyword>
<proteinExistence type="inferred from homology"/>
<evidence type="ECO:0000256" key="2">
    <source>
        <dbReference type="ARBA" id="ARBA00009045"/>
    </source>
</evidence>
<keyword evidence="3 10" id="KW-0645">Protease</keyword>
<comment type="caution">
    <text evidence="10">The sequence shown here is derived from an EMBL/GenBank/DDBJ whole genome shotgun (WGS) entry which is preliminary data.</text>
</comment>
<reference evidence="10 11" key="1">
    <citation type="submission" date="2018-06" db="EMBL/GenBank/DDBJ databases">
        <authorList>
            <person name="Liu Z.-W."/>
        </authorList>
    </citation>
    <scope>NUCLEOTIDE SEQUENCE [LARGE SCALE GENOMIC DNA]</scope>
    <source>
        <strain evidence="10 11">2b14</strain>
    </source>
</reference>
<dbReference type="PANTHER" id="PTHR43066:SF1">
    <property type="entry name" value="RHOMBOID PROTEIN 2"/>
    <property type="match status" value="1"/>
</dbReference>
<feature type="transmembrane region" description="Helical" evidence="8">
    <location>
        <begin position="174"/>
        <end position="193"/>
    </location>
</feature>
<evidence type="ECO:0000256" key="5">
    <source>
        <dbReference type="ARBA" id="ARBA00022801"/>
    </source>
</evidence>
<evidence type="ECO:0000256" key="8">
    <source>
        <dbReference type="SAM" id="Phobius"/>
    </source>
</evidence>
<evidence type="ECO:0000256" key="4">
    <source>
        <dbReference type="ARBA" id="ARBA00022692"/>
    </source>
</evidence>
<feature type="transmembrane region" description="Helical" evidence="8">
    <location>
        <begin position="20"/>
        <end position="41"/>
    </location>
</feature>
<dbReference type="InterPro" id="IPR022764">
    <property type="entry name" value="Peptidase_S54_rhomboid_dom"/>
</dbReference>
<evidence type="ECO:0000259" key="9">
    <source>
        <dbReference type="Pfam" id="PF01694"/>
    </source>
</evidence>
<comment type="subcellular location">
    <subcellularLocation>
        <location evidence="1">Membrane</location>
        <topology evidence="1">Multi-pass membrane protein</topology>
    </subcellularLocation>
</comment>
<feature type="transmembrane region" description="Helical" evidence="8">
    <location>
        <begin position="76"/>
        <end position="94"/>
    </location>
</feature>
<keyword evidence="6 8" id="KW-1133">Transmembrane helix</keyword>
<feature type="domain" description="Peptidase S54 rhomboid" evidence="9">
    <location>
        <begin position="62"/>
        <end position="194"/>
    </location>
</feature>
<dbReference type="RefSeq" id="WP_112306437.1">
    <property type="nucleotide sequence ID" value="NZ_QMDV01000004.1"/>
</dbReference>
<evidence type="ECO:0000313" key="11">
    <source>
        <dbReference type="Proteomes" id="UP000251692"/>
    </source>
</evidence>
<feature type="transmembrane region" description="Helical" evidence="8">
    <location>
        <begin position="150"/>
        <end position="168"/>
    </location>
</feature>
<dbReference type="Pfam" id="PF01694">
    <property type="entry name" value="Rhomboid"/>
    <property type="match status" value="1"/>
</dbReference>
<gene>
    <name evidence="10" type="ORF">DP923_13735</name>
</gene>
<evidence type="ECO:0000256" key="1">
    <source>
        <dbReference type="ARBA" id="ARBA00004141"/>
    </source>
</evidence>
<dbReference type="PANTHER" id="PTHR43066">
    <property type="entry name" value="RHOMBOID-RELATED PROTEIN"/>
    <property type="match status" value="1"/>
</dbReference>
<comment type="similarity">
    <text evidence="2">Belongs to the peptidase S54 family.</text>
</comment>
<dbReference type="OrthoDB" id="465874at2"/>
<feature type="transmembrane region" description="Helical" evidence="8">
    <location>
        <begin position="124"/>
        <end position="143"/>
    </location>
</feature>
<name>A0A364RBW9_9BACT</name>
<evidence type="ECO:0000256" key="7">
    <source>
        <dbReference type="ARBA" id="ARBA00023136"/>
    </source>
</evidence>
<dbReference type="AlphaFoldDB" id="A0A364RBW9"/>
<feature type="transmembrane region" description="Helical" evidence="8">
    <location>
        <begin position="99"/>
        <end position="118"/>
    </location>
</feature>
<feature type="transmembrane region" description="Helical" evidence="8">
    <location>
        <begin position="48"/>
        <end position="70"/>
    </location>
</feature>
<dbReference type="Proteomes" id="UP000251692">
    <property type="component" value="Unassembled WGS sequence"/>
</dbReference>
<dbReference type="EMBL" id="QMDV01000004">
    <property type="protein sequence ID" value="RAU81757.1"/>
    <property type="molecule type" value="Genomic_DNA"/>
</dbReference>
<evidence type="ECO:0000256" key="3">
    <source>
        <dbReference type="ARBA" id="ARBA00022670"/>
    </source>
</evidence>
<reference evidence="10 11" key="2">
    <citation type="submission" date="2018-07" db="EMBL/GenBank/DDBJ databases">
        <title>Pontibacter sp. 2b14 genomic sequence and assembly.</title>
        <authorList>
            <person name="Du Z.-J."/>
        </authorList>
    </citation>
    <scope>NUCLEOTIDE SEQUENCE [LARGE SCALE GENOMIC DNA]</scope>
    <source>
        <strain evidence="10 11">2b14</strain>
    </source>
</reference>
<sequence length="267" mass="29097">MYLSPLKDSAVAAGTDKTDFSYSFLPGVLFMAMLWLIHVLTYLTDASIAWLGVLPRNFFGLIGIVASPLIHADLLHLLSNSFPLVLLAGFIFYLHRSVALRVLGTIYLGSGLLTWLLGRSSYHIGASGLVYGMAGYLLFNGFLKQNRGAMAVSLAVLFLYGGLFYGLFPAEERISWEGHVGGLIAGFVAALLFGEKTEAIKKKEAIVLQTDVVQKHLSHTLGSHHQYFHIAYTVQKPKPAAIVSHTYKLGPATNTFPLSTGPQVAQR</sequence>
<dbReference type="Gene3D" id="1.20.1540.10">
    <property type="entry name" value="Rhomboid-like"/>
    <property type="match status" value="1"/>
</dbReference>
<dbReference type="InterPro" id="IPR035952">
    <property type="entry name" value="Rhomboid-like_sf"/>
</dbReference>
<protein>
    <submittedName>
        <fullName evidence="10">Rhomboid family intramembrane serine protease</fullName>
    </submittedName>
</protein>
<evidence type="ECO:0000256" key="6">
    <source>
        <dbReference type="ARBA" id="ARBA00022989"/>
    </source>
</evidence>
<dbReference type="GO" id="GO:0004252">
    <property type="term" value="F:serine-type endopeptidase activity"/>
    <property type="evidence" value="ECO:0007669"/>
    <property type="project" value="InterPro"/>
</dbReference>
<dbReference type="SUPFAM" id="SSF144091">
    <property type="entry name" value="Rhomboid-like"/>
    <property type="match status" value="1"/>
</dbReference>
<accession>A0A364RBW9</accession>
<dbReference type="GO" id="GO:0016020">
    <property type="term" value="C:membrane"/>
    <property type="evidence" value="ECO:0007669"/>
    <property type="project" value="UniProtKB-SubCell"/>
</dbReference>
<organism evidence="10 11">
    <name type="scientific">Pontibacter arcticus</name>
    <dbReference type="NCBI Taxonomy" id="2080288"/>
    <lineage>
        <taxon>Bacteria</taxon>
        <taxon>Pseudomonadati</taxon>
        <taxon>Bacteroidota</taxon>
        <taxon>Cytophagia</taxon>
        <taxon>Cytophagales</taxon>
        <taxon>Hymenobacteraceae</taxon>
        <taxon>Pontibacter</taxon>
    </lineage>
</organism>
<keyword evidence="7 8" id="KW-0472">Membrane</keyword>
<evidence type="ECO:0000313" key="10">
    <source>
        <dbReference type="EMBL" id="RAU81757.1"/>
    </source>
</evidence>
<keyword evidence="4 8" id="KW-0812">Transmembrane</keyword>
<dbReference type="GO" id="GO:0006508">
    <property type="term" value="P:proteolysis"/>
    <property type="evidence" value="ECO:0007669"/>
    <property type="project" value="UniProtKB-KW"/>
</dbReference>